<feature type="signal peptide" evidence="2">
    <location>
        <begin position="1"/>
        <end position="20"/>
    </location>
</feature>
<dbReference type="STRING" id="407036.SAMN05216243_0651"/>
<feature type="compositionally biased region" description="Acidic residues" evidence="1">
    <location>
        <begin position="180"/>
        <end position="194"/>
    </location>
</feature>
<feature type="compositionally biased region" description="Polar residues" evidence="1">
    <location>
        <begin position="34"/>
        <end position="54"/>
    </location>
</feature>
<feature type="chain" id="PRO_5039684756" evidence="2">
    <location>
        <begin position="21"/>
        <end position="206"/>
    </location>
</feature>
<sequence>MNNRLVFLCIVWLSCGFLMTGCQQEESLPDQENQDPAIQVKNSDPAQPDPQNYSNQEIANHLSNIAADVPNVDDASSVVAGPYAVVAIDVDKDLDRSRVSTIKYSVAEALHHDPYGKTAVVIADADGTERIRHMADKIQQGHPIQGFVDELSAVVGRYMPEVPINEDQPEEPDQNKQVIPEDDQQELEDIEDDQSNNQKRNNQGSN</sequence>
<evidence type="ECO:0000313" key="4">
    <source>
        <dbReference type="Proteomes" id="UP000198694"/>
    </source>
</evidence>
<dbReference type="OrthoDB" id="2381329at2"/>
<keyword evidence="4" id="KW-1185">Reference proteome</keyword>
<name>A0A1G8WAJ4_9BACI</name>
<accession>A0A1G8WAJ4</accession>
<keyword evidence="3" id="KW-0449">Lipoprotein</keyword>
<dbReference type="RefSeq" id="WP_093211007.1">
    <property type="nucleotide sequence ID" value="NZ_FNFL01000001.1"/>
</dbReference>
<evidence type="ECO:0000256" key="1">
    <source>
        <dbReference type="SAM" id="MobiDB-lite"/>
    </source>
</evidence>
<dbReference type="InterPro" id="IPR019076">
    <property type="entry name" value="Spore_lipoprot_YhcN/YlaJ-like"/>
</dbReference>
<gene>
    <name evidence="3" type="ORF">SAMN05216243_0651</name>
</gene>
<dbReference type="AlphaFoldDB" id="A0A1G8WAJ4"/>
<keyword evidence="2" id="KW-0732">Signal</keyword>
<protein>
    <submittedName>
        <fullName evidence="3">Sporulation lipoprotein, YhcN/YlaJ family</fullName>
    </submittedName>
</protein>
<dbReference type="GO" id="GO:0030435">
    <property type="term" value="P:sporulation resulting in formation of a cellular spore"/>
    <property type="evidence" value="ECO:0007669"/>
    <property type="project" value="InterPro"/>
</dbReference>
<organism evidence="3 4">
    <name type="scientific">Sediminibacillus albus</name>
    <dbReference type="NCBI Taxonomy" id="407036"/>
    <lineage>
        <taxon>Bacteria</taxon>
        <taxon>Bacillati</taxon>
        <taxon>Bacillota</taxon>
        <taxon>Bacilli</taxon>
        <taxon>Bacillales</taxon>
        <taxon>Bacillaceae</taxon>
        <taxon>Sediminibacillus</taxon>
    </lineage>
</organism>
<dbReference type="EMBL" id="FNFL01000001">
    <property type="protein sequence ID" value="SDJ75087.1"/>
    <property type="molecule type" value="Genomic_DNA"/>
</dbReference>
<feature type="region of interest" description="Disordered" evidence="1">
    <location>
        <begin position="162"/>
        <end position="206"/>
    </location>
</feature>
<proteinExistence type="predicted"/>
<dbReference type="Pfam" id="PF09580">
    <property type="entry name" value="Spore_YhcN_YlaJ"/>
    <property type="match status" value="1"/>
</dbReference>
<feature type="region of interest" description="Disordered" evidence="1">
    <location>
        <begin position="27"/>
        <end position="54"/>
    </location>
</feature>
<evidence type="ECO:0000256" key="2">
    <source>
        <dbReference type="SAM" id="SignalP"/>
    </source>
</evidence>
<dbReference type="Proteomes" id="UP000198694">
    <property type="component" value="Unassembled WGS sequence"/>
</dbReference>
<reference evidence="3 4" key="1">
    <citation type="submission" date="2016-10" db="EMBL/GenBank/DDBJ databases">
        <authorList>
            <person name="de Groot N.N."/>
        </authorList>
    </citation>
    <scope>NUCLEOTIDE SEQUENCE [LARGE SCALE GENOMIC DNA]</scope>
    <source>
        <strain evidence="3 4">CGMCC 1.6502</strain>
    </source>
</reference>
<dbReference type="NCBIfam" id="TIGR02898">
    <property type="entry name" value="spore_YhcN_YlaJ"/>
    <property type="match status" value="1"/>
</dbReference>
<evidence type="ECO:0000313" key="3">
    <source>
        <dbReference type="EMBL" id="SDJ75087.1"/>
    </source>
</evidence>
<dbReference type="InterPro" id="IPR014247">
    <property type="entry name" value="Spore_lipoprot_YhcN/YlaJ"/>
</dbReference>
<dbReference type="PROSITE" id="PS51257">
    <property type="entry name" value="PROKAR_LIPOPROTEIN"/>
    <property type="match status" value="1"/>
</dbReference>
<feature type="compositionally biased region" description="Polar residues" evidence="1">
    <location>
        <begin position="195"/>
        <end position="206"/>
    </location>
</feature>